<dbReference type="InterPro" id="IPR036390">
    <property type="entry name" value="WH_DNA-bd_sf"/>
</dbReference>
<dbReference type="Pfam" id="PF12840">
    <property type="entry name" value="HTH_20"/>
    <property type="match status" value="1"/>
</dbReference>
<comment type="caution">
    <text evidence="3">The sequence shown here is derived from an EMBL/GenBank/DDBJ whole genome shotgun (WGS) entry which is preliminary data.</text>
</comment>
<accession>A0ABS7ZBY6</accession>
<proteinExistence type="predicted"/>
<name>A0ABS7ZBY6_9MICO</name>
<dbReference type="SMART" id="SM00418">
    <property type="entry name" value="HTH_ARSR"/>
    <property type="match status" value="1"/>
</dbReference>
<sequence>MLETMEISDPDALRAIANPVRQRILMQLAVVGHARAADLAAAIGQPANSVSFHLRVLAKAGMITEAPEHARDKRDRVWTNVADTYSVKGDTPAAGEALLRPALRWTADVFAHGDRDDASARRQFVMTTLLMTKDEADALATEIAEVFDRWSERSLAASRETPDVRRDVYQMLSVLGPRDDASDGTGDGPAKGDTSG</sequence>
<evidence type="ECO:0000259" key="2">
    <source>
        <dbReference type="SMART" id="SM00418"/>
    </source>
</evidence>
<feature type="region of interest" description="Disordered" evidence="1">
    <location>
        <begin position="158"/>
        <end position="196"/>
    </location>
</feature>
<dbReference type="EMBL" id="JAIXCQ010000002">
    <property type="protein sequence ID" value="MCA5892559.1"/>
    <property type="molecule type" value="Genomic_DNA"/>
</dbReference>
<dbReference type="Proteomes" id="UP001319870">
    <property type="component" value="Unassembled WGS sequence"/>
</dbReference>
<dbReference type="RefSeq" id="WP_225564329.1">
    <property type="nucleotide sequence ID" value="NZ_JAIXCQ010000002.1"/>
</dbReference>
<feature type="compositionally biased region" description="Gly residues" evidence="1">
    <location>
        <begin position="185"/>
        <end position="196"/>
    </location>
</feature>
<keyword evidence="4" id="KW-1185">Reference proteome</keyword>
<gene>
    <name evidence="3" type="ORF">LEP48_04220</name>
</gene>
<dbReference type="InterPro" id="IPR036388">
    <property type="entry name" value="WH-like_DNA-bd_sf"/>
</dbReference>
<organism evidence="3 4">
    <name type="scientific">Isoptericola luteus</name>
    <dbReference type="NCBI Taxonomy" id="2879484"/>
    <lineage>
        <taxon>Bacteria</taxon>
        <taxon>Bacillati</taxon>
        <taxon>Actinomycetota</taxon>
        <taxon>Actinomycetes</taxon>
        <taxon>Micrococcales</taxon>
        <taxon>Promicromonosporaceae</taxon>
        <taxon>Isoptericola</taxon>
    </lineage>
</organism>
<feature type="domain" description="HTH arsR-type" evidence="2">
    <location>
        <begin position="11"/>
        <end position="100"/>
    </location>
</feature>
<evidence type="ECO:0000256" key="1">
    <source>
        <dbReference type="SAM" id="MobiDB-lite"/>
    </source>
</evidence>
<evidence type="ECO:0000313" key="3">
    <source>
        <dbReference type="EMBL" id="MCA5892559.1"/>
    </source>
</evidence>
<dbReference type="InterPro" id="IPR001845">
    <property type="entry name" value="HTH_ArsR_DNA-bd_dom"/>
</dbReference>
<dbReference type="SUPFAM" id="SSF46785">
    <property type="entry name" value="Winged helix' DNA-binding domain"/>
    <property type="match status" value="1"/>
</dbReference>
<protein>
    <submittedName>
        <fullName evidence="3">Helix-turn-helix domain-containing protein</fullName>
    </submittedName>
</protein>
<dbReference type="Gene3D" id="1.10.10.10">
    <property type="entry name" value="Winged helix-like DNA-binding domain superfamily/Winged helix DNA-binding domain"/>
    <property type="match status" value="1"/>
</dbReference>
<reference evidence="3 4" key="1">
    <citation type="submission" date="2021-09" db="EMBL/GenBank/DDBJ databases">
        <title>Isoptericola luteus sp. nov., a novel bacterium isolated from Harbin, the capital city of Heilongjiang province.</title>
        <authorList>
            <person name="Li J."/>
        </authorList>
    </citation>
    <scope>NUCLEOTIDE SEQUENCE [LARGE SCALE GENOMIC DNA]</scope>
    <source>
        <strain evidence="3 4">NEAU-Y5</strain>
    </source>
</reference>
<evidence type="ECO:0000313" key="4">
    <source>
        <dbReference type="Proteomes" id="UP001319870"/>
    </source>
</evidence>